<evidence type="ECO:0000256" key="12">
    <source>
        <dbReference type="ARBA" id="ARBA00052013"/>
    </source>
</evidence>
<dbReference type="OMA" id="QTCNQMV"/>
<keyword evidence="9" id="KW-1015">Disulfide bond</keyword>
<keyword evidence="10" id="KW-0325">Glycoprotein</keyword>
<evidence type="ECO:0000313" key="19">
    <source>
        <dbReference type="Proteomes" id="UP000594260"/>
    </source>
</evidence>
<dbReference type="GO" id="GO:0005764">
    <property type="term" value="C:lysosome"/>
    <property type="evidence" value="ECO:0007669"/>
    <property type="project" value="UniProtKB-SubCell"/>
</dbReference>
<evidence type="ECO:0000256" key="3">
    <source>
        <dbReference type="ARBA" id="ARBA00011738"/>
    </source>
</evidence>
<dbReference type="FunCoup" id="A0A7M7KBY0">
    <property type="interactions" value="548"/>
</dbReference>
<evidence type="ECO:0000256" key="7">
    <source>
        <dbReference type="ARBA" id="ARBA00022801"/>
    </source>
</evidence>
<evidence type="ECO:0000256" key="11">
    <source>
        <dbReference type="ARBA" id="ARBA00023228"/>
    </source>
</evidence>
<comment type="catalytic activity">
    <reaction evidence="12">
        <text>Cleavage of a -Pro-|-Xaa bond to release a C-terminal amino acid.</text>
        <dbReference type="EC" id="3.4.16.2"/>
    </reaction>
</comment>
<accession>A0A7M7KBY0</accession>
<dbReference type="InterPro" id="IPR029058">
    <property type="entry name" value="AB_hydrolase_fold"/>
</dbReference>
<name>A0A7M7KBY0_VARDE</name>
<evidence type="ECO:0000256" key="9">
    <source>
        <dbReference type="ARBA" id="ARBA00023157"/>
    </source>
</evidence>
<dbReference type="OrthoDB" id="2130629at2759"/>
<dbReference type="InterPro" id="IPR008758">
    <property type="entry name" value="Peptidase_S28"/>
</dbReference>
<evidence type="ECO:0000256" key="4">
    <source>
        <dbReference type="ARBA" id="ARBA00022645"/>
    </source>
</evidence>
<comment type="similarity">
    <text evidence="2">Belongs to the peptidase S28 family.</text>
</comment>
<evidence type="ECO:0000256" key="5">
    <source>
        <dbReference type="ARBA" id="ARBA00022670"/>
    </source>
</evidence>
<dbReference type="RefSeq" id="XP_022664564.1">
    <property type="nucleotide sequence ID" value="XM_022808829.1"/>
</dbReference>
<comment type="function">
    <text evidence="13">Cleaves C-terminal amino acids linked to proline in peptides such as angiotensin II, III and des-Arg9-bradykinin. This cleavage occurs at acidic pH, but enzymatic activity is retained with some substrates at neutral pH.</text>
</comment>
<evidence type="ECO:0000256" key="10">
    <source>
        <dbReference type="ARBA" id="ARBA00023180"/>
    </source>
</evidence>
<evidence type="ECO:0000256" key="14">
    <source>
        <dbReference type="ARBA" id="ARBA00066456"/>
    </source>
</evidence>
<comment type="subunit">
    <text evidence="3">Homodimer.</text>
</comment>
<evidence type="ECO:0000256" key="2">
    <source>
        <dbReference type="ARBA" id="ARBA00011079"/>
    </source>
</evidence>
<dbReference type="InterPro" id="IPR042269">
    <property type="entry name" value="Ser_carbopepase_S28_SKS"/>
</dbReference>
<evidence type="ECO:0000256" key="13">
    <source>
        <dbReference type="ARBA" id="ARBA00059701"/>
    </source>
</evidence>
<keyword evidence="6" id="KW-0732">Signal</keyword>
<keyword evidence="7" id="KW-0378">Hydrolase</keyword>
<evidence type="ECO:0000256" key="6">
    <source>
        <dbReference type="ARBA" id="ARBA00022729"/>
    </source>
</evidence>
<keyword evidence="8" id="KW-0865">Zymogen</keyword>
<evidence type="ECO:0000313" key="18">
    <source>
        <dbReference type="EnsemblMetazoa" id="XP_022664564"/>
    </source>
</evidence>
<dbReference type="FunFam" id="1.20.120.980:FF:000002">
    <property type="entry name" value="lysosomal Pro-X carboxypeptidase"/>
    <property type="match status" value="1"/>
</dbReference>
<comment type="subcellular location">
    <subcellularLocation>
        <location evidence="1">Lysosome</location>
    </subcellularLocation>
</comment>
<dbReference type="KEGG" id="vde:111251801"/>
<organism evidence="18 19">
    <name type="scientific">Varroa destructor</name>
    <name type="common">Honeybee mite</name>
    <dbReference type="NCBI Taxonomy" id="109461"/>
    <lineage>
        <taxon>Eukaryota</taxon>
        <taxon>Metazoa</taxon>
        <taxon>Ecdysozoa</taxon>
        <taxon>Arthropoda</taxon>
        <taxon>Chelicerata</taxon>
        <taxon>Arachnida</taxon>
        <taxon>Acari</taxon>
        <taxon>Parasitiformes</taxon>
        <taxon>Mesostigmata</taxon>
        <taxon>Gamasina</taxon>
        <taxon>Dermanyssoidea</taxon>
        <taxon>Varroidae</taxon>
        <taxon>Varroa</taxon>
    </lineage>
</organism>
<dbReference type="GeneID" id="111251801"/>
<keyword evidence="4" id="KW-0121">Carboxypeptidase</keyword>
<evidence type="ECO:0000256" key="8">
    <source>
        <dbReference type="ARBA" id="ARBA00023145"/>
    </source>
</evidence>
<dbReference type="Gene3D" id="1.20.120.980">
    <property type="entry name" value="Serine carboxypeptidase S28, SKS domain"/>
    <property type="match status" value="1"/>
</dbReference>
<dbReference type="AlphaFoldDB" id="A0A7M7KBY0"/>
<dbReference type="InParanoid" id="A0A7M7KBY0"/>
<dbReference type="GO" id="GO:0006508">
    <property type="term" value="P:proteolysis"/>
    <property type="evidence" value="ECO:0007669"/>
    <property type="project" value="UniProtKB-KW"/>
</dbReference>
<proteinExistence type="inferred from homology"/>
<dbReference type="Gene3D" id="3.40.50.1820">
    <property type="entry name" value="alpha/beta hydrolase"/>
    <property type="match status" value="1"/>
</dbReference>
<dbReference type="PANTHER" id="PTHR11010">
    <property type="entry name" value="PROTEASE S28 PRO-X CARBOXYPEPTIDASE-RELATED"/>
    <property type="match status" value="1"/>
</dbReference>
<dbReference type="EnsemblMetazoa" id="XM_022808829">
    <property type="protein sequence ID" value="XP_022664564"/>
    <property type="gene ID" value="LOC111251801"/>
</dbReference>
<dbReference type="GO" id="GO:0004185">
    <property type="term" value="F:serine-type carboxypeptidase activity"/>
    <property type="evidence" value="ECO:0007669"/>
    <property type="project" value="UniProtKB-EC"/>
</dbReference>
<keyword evidence="19" id="KW-1185">Reference proteome</keyword>
<dbReference type="Proteomes" id="UP000594260">
    <property type="component" value="Unplaced"/>
</dbReference>
<keyword evidence="11" id="KW-0458">Lysosome</keyword>
<sequence length="494" mass="55696">MIFSRTAPIDIIGSVQNRTDKSGVVKQPVPMKLFVVLLLFAALLASVRGYNYNTTWFETKVDHFGYANNDTFKMRVLYNEEHFNISEPGPIFFYTGNEGDIEMFANNTGLMWDWAAEFKALLIFAEHRFYGKTMPYGSKSFSSVKYYGYLTVEQALADFADFLQNVKRTWPGTAQSKVVAFGGSYGGMLASWMRIKYPWIIDAALAASAPILQFQGITPCGVYNDIVTKAFEQQGEKCVDNIRKSWIALDNKAKSGKNGASFIRDNFRICQAVFPSNYTIVRDWLYDTYGNLAMMNYPYATNFLKKVPGNPVKISCSYLKKNFTNDNDLLFGIYEAVNVFHNFSGDVACNDVENGAGDNLGDAGWNIQMCNEMVTSFCGNGKTDMFYNYTWEFTQFRANCEETYSMTPDLYKARMIFGGVDISSASNIIFSNGDIDPWSAGGVLKQLNPTLPTIIIKGGAHHYDLRAANPEDTSYVITARNVEKEYIKQWIKVN</sequence>
<evidence type="ECO:0000256" key="1">
    <source>
        <dbReference type="ARBA" id="ARBA00004371"/>
    </source>
</evidence>
<dbReference type="Pfam" id="PF05577">
    <property type="entry name" value="Peptidase_S28"/>
    <property type="match status" value="1"/>
</dbReference>
<evidence type="ECO:0000256" key="16">
    <source>
        <dbReference type="ARBA" id="ARBA00076475"/>
    </source>
</evidence>
<protein>
    <recommendedName>
        <fullName evidence="15">Lysosomal Pro-X carboxypeptidase</fullName>
        <ecNumber evidence="14">3.4.16.2</ecNumber>
    </recommendedName>
    <alternativeName>
        <fullName evidence="17">Proline carboxypeptidase</fullName>
    </alternativeName>
    <alternativeName>
        <fullName evidence="16">Prolylcarboxypeptidase</fullName>
    </alternativeName>
</protein>
<dbReference type="SUPFAM" id="SSF53474">
    <property type="entry name" value="alpha/beta-Hydrolases"/>
    <property type="match status" value="1"/>
</dbReference>
<dbReference type="EC" id="3.4.16.2" evidence="14"/>
<evidence type="ECO:0000256" key="17">
    <source>
        <dbReference type="ARBA" id="ARBA00076608"/>
    </source>
</evidence>
<evidence type="ECO:0000256" key="15">
    <source>
        <dbReference type="ARBA" id="ARBA00073691"/>
    </source>
</evidence>
<reference evidence="18" key="1">
    <citation type="submission" date="2021-01" db="UniProtKB">
        <authorList>
            <consortium name="EnsemblMetazoa"/>
        </authorList>
    </citation>
    <scope>IDENTIFICATION</scope>
</reference>
<keyword evidence="5" id="KW-0645">Protease</keyword>
<dbReference type="GO" id="GO:0008239">
    <property type="term" value="F:dipeptidyl-peptidase activity"/>
    <property type="evidence" value="ECO:0007669"/>
    <property type="project" value="TreeGrafter"/>
</dbReference>
<dbReference type="PANTHER" id="PTHR11010:SF120">
    <property type="entry name" value="LYSOSOMAL PRO-X CARBOXYPEPTIDASE"/>
    <property type="match status" value="1"/>
</dbReference>